<evidence type="ECO:0000313" key="12">
    <source>
        <dbReference type="Proteomes" id="UP000305067"/>
    </source>
</evidence>
<evidence type="ECO:0000256" key="1">
    <source>
        <dbReference type="ARBA" id="ARBA00001970"/>
    </source>
</evidence>
<dbReference type="PROSITE" id="PS51405">
    <property type="entry name" value="HEME_HALOPEROXIDASE"/>
    <property type="match status" value="1"/>
</dbReference>
<dbReference type="InterPro" id="IPR036851">
    <property type="entry name" value="Chloroperoxidase-like_sf"/>
</dbReference>
<keyword evidence="12" id="KW-1185">Reference proteome</keyword>
<evidence type="ECO:0000256" key="5">
    <source>
        <dbReference type="ARBA" id="ARBA00023002"/>
    </source>
</evidence>
<evidence type="ECO:0000256" key="7">
    <source>
        <dbReference type="ARBA" id="ARBA00025795"/>
    </source>
</evidence>
<sequence length="281" mass="31186">MAVSSLAVLGRGNALLDKISIGGEDRLIPPLPGKIDGTRGGLSKHGKFEGDISMTRLDAALGDLAAFQFEMYKNLLTPTSTISGMGISSPQRFLLSIVPTSMEHNPLLNWHVGRLGFSYGEAGFILELLRNCTSLPPSPSHSSHPLSPLTPTQPKPGHLTRSDMSSFFIDECFPPNWWRRESPFEFSDIRDAVDYVQDPYPVFPGRKDADGVYVLETREMNSFLGSVCAIYYDLFVPNILAVLLKTKDQRKKNMNKYLDGMFNLFEPLDCPHMFPEGPAEA</sequence>
<dbReference type="InterPro" id="IPR000028">
    <property type="entry name" value="Chloroperoxidase"/>
</dbReference>
<evidence type="ECO:0000313" key="11">
    <source>
        <dbReference type="EMBL" id="TFK97988.1"/>
    </source>
</evidence>
<accession>A0A5C3QCV3</accession>
<dbReference type="GO" id="GO:0004601">
    <property type="term" value="F:peroxidase activity"/>
    <property type="evidence" value="ECO:0007669"/>
    <property type="project" value="UniProtKB-KW"/>
</dbReference>
<organism evidence="11 12">
    <name type="scientific">Pterulicium gracile</name>
    <dbReference type="NCBI Taxonomy" id="1884261"/>
    <lineage>
        <taxon>Eukaryota</taxon>
        <taxon>Fungi</taxon>
        <taxon>Dikarya</taxon>
        <taxon>Basidiomycota</taxon>
        <taxon>Agaricomycotina</taxon>
        <taxon>Agaricomycetes</taxon>
        <taxon>Agaricomycetidae</taxon>
        <taxon>Agaricales</taxon>
        <taxon>Pleurotineae</taxon>
        <taxon>Pterulaceae</taxon>
        <taxon>Pterulicium</taxon>
    </lineage>
</organism>
<comment type="similarity">
    <text evidence="7">Belongs to the chloroperoxidase family.</text>
</comment>
<gene>
    <name evidence="11" type="ORF">BDV98DRAFT_596244</name>
</gene>
<dbReference type="EMBL" id="ML178843">
    <property type="protein sequence ID" value="TFK97988.1"/>
    <property type="molecule type" value="Genomic_DNA"/>
</dbReference>
<protein>
    <recommendedName>
        <fullName evidence="10">Heme haloperoxidase family profile domain-containing protein</fullName>
    </recommendedName>
</protein>
<dbReference type="AlphaFoldDB" id="A0A5C3QCV3"/>
<dbReference type="PANTHER" id="PTHR33577:SF16">
    <property type="entry name" value="HEME HALOPEROXIDASE FAMILY PROFILE DOMAIN-CONTAINING PROTEIN"/>
    <property type="match status" value="1"/>
</dbReference>
<dbReference type="Gene3D" id="1.10.489.10">
    <property type="entry name" value="Chloroperoxidase-like"/>
    <property type="match status" value="1"/>
</dbReference>
<dbReference type="PANTHER" id="PTHR33577">
    <property type="entry name" value="STERIGMATOCYSTIN BIOSYNTHESIS PEROXIDASE STCC-RELATED"/>
    <property type="match status" value="1"/>
</dbReference>
<keyword evidence="3" id="KW-0349">Heme</keyword>
<feature type="transmembrane region" description="Helical" evidence="9">
    <location>
        <begin position="223"/>
        <end position="244"/>
    </location>
</feature>
<evidence type="ECO:0000259" key="10">
    <source>
        <dbReference type="PROSITE" id="PS51405"/>
    </source>
</evidence>
<feature type="region of interest" description="Disordered" evidence="8">
    <location>
        <begin position="137"/>
        <end position="158"/>
    </location>
</feature>
<keyword evidence="5" id="KW-0560">Oxidoreductase</keyword>
<name>A0A5C3QCV3_9AGAR</name>
<comment type="cofactor">
    <cofactor evidence="1">
        <name>heme b</name>
        <dbReference type="ChEBI" id="CHEBI:60344"/>
    </cofactor>
</comment>
<keyword evidence="2" id="KW-0575">Peroxidase</keyword>
<feature type="compositionally biased region" description="Low complexity" evidence="8">
    <location>
        <begin position="140"/>
        <end position="152"/>
    </location>
</feature>
<keyword evidence="9" id="KW-0812">Transmembrane</keyword>
<evidence type="ECO:0000256" key="3">
    <source>
        <dbReference type="ARBA" id="ARBA00022617"/>
    </source>
</evidence>
<feature type="domain" description="Heme haloperoxidase family profile" evidence="10">
    <location>
        <begin position="1"/>
        <end position="191"/>
    </location>
</feature>
<keyword evidence="9" id="KW-1133">Transmembrane helix</keyword>
<evidence type="ECO:0000256" key="6">
    <source>
        <dbReference type="ARBA" id="ARBA00023004"/>
    </source>
</evidence>
<dbReference type="GO" id="GO:0046872">
    <property type="term" value="F:metal ion binding"/>
    <property type="evidence" value="ECO:0007669"/>
    <property type="project" value="UniProtKB-KW"/>
</dbReference>
<dbReference type="Proteomes" id="UP000305067">
    <property type="component" value="Unassembled WGS sequence"/>
</dbReference>
<evidence type="ECO:0000256" key="9">
    <source>
        <dbReference type="SAM" id="Phobius"/>
    </source>
</evidence>
<evidence type="ECO:0000256" key="2">
    <source>
        <dbReference type="ARBA" id="ARBA00022559"/>
    </source>
</evidence>
<reference evidence="11 12" key="1">
    <citation type="journal article" date="2019" name="Nat. Ecol. Evol.">
        <title>Megaphylogeny resolves global patterns of mushroom evolution.</title>
        <authorList>
            <person name="Varga T."/>
            <person name="Krizsan K."/>
            <person name="Foldi C."/>
            <person name="Dima B."/>
            <person name="Sanchez-Garcia M."/>
            <person name="Sanchez-Ramirez S."/>
            <person name="Szollosi G.J."/>
            <person name="Szarkandi J.G."/>
            <person name="Papp V."/>
            <person name="Albert L."/>
            <person name="Andreopoulos W."/>
            <person name="Angelini C."/>
            <person name="Antonin V."/>
            <person name="Barry K.W."/>
            <person name="Bougher N.L."/>
            <person name="Buchanan P."/>
            <person name="Buyck B."/>
            <person name="Bense V."/>
            <person name="Catcheside P."/>
            <person name="Chovatia M."/>
            <person name="Cooper J."/>
            <person name="Damon W."/>
            <person name="Desjardin D."/>
            <person name="Finy P."/>
            <person name="Geml J."/>
            <person name="Haridas S."/>
            <person name="Hughes K."/>
            <person name="Justo A."/>
            <person name="Karasinski D."/>
            <person name="Kautmanova I."/>
            <person name="Kiss B."/>
            <person name="Kocsube S."/>
            <person name="Kotiranta H."/>
            <person name="LaButti K.M."/>
            <person name="Lechner B.E."/>
            <person name="Liimatainen K."/>
            <person name="Lipzen A."/>
            <person name="Lukacs Z."/>
            <person name="Mihaltcheva S."/>
            <person name="Morgado L.N."/>
            <person name="Niskanen T."/>
            <person name="Noordeloos M.E."/>
            <person name="Ohm R.A."/>
            <person name="Ortiz-Santana B."/>
            <person name="Ovrebo C."/>
            <person name="Racz N."/>
            <person name="Riley R."/>
            <person name="Savchenko A."/>
            <person name="Shiryaev A."/>
            <person name="Soop K."/>
            <person name="Spirin V."/>
            <person name="Szebenyi C."/>
            <person name="Tomsovsky M."/>
            <person name="Tulloss R.E."/>
            <person name="Uehling J."/>
            <person name="Grigoriev I.V."/>
            <person name="Vagvolgyi C."/>
            <person name="Papp T."/>
            <person name="Martin F.M."/>
            <person name="Miettinen O."/>
            <person name="Hibbett D.S."/>
            <person name="Nagy L.G."/>
        </authorList>
    </citation>
    <scope>NUCLEOTIDE SEQUENCE [LARGE SCALE GENOMIC DNA]</scope>
    <source>
        <strain evidence="11 12">CBS 309.79</strain>
    </source>
</reference>
<dbReference type="Pfam" id="PF01328">
    <property type="entry name" value="Peroxidase_2"/>
    <property type="match status" value="1"/>
</dbReference>
<dbReference type="OrthoDB" id="2542103at2759"/>
<keyword evidence="6" id="KW-0408">Iron</keyword>
<evidence type="ECO:0000256" key="4">
    <source>
        <dbReference type="ARBA" id="ARBA00022723"/>
    </source>
</evidence>
<evidence type="ECO:0000256" key="8">
    <source>
        <dbReference type="SAM" id="MobiDB-lite"/>
    </source>
</evidence>
<proteinExistence type="inferred from homology"/>
<keyword evidence="9" id="KW-0472">Membrane</keyword>
<keyword evidence="4" id="KW-0479">Metal-binding</keyword>